<evidence type="ECO:0000256" key="1">
    <source>
        <dbReference type="ARBA" id="ARBA00004370"/>
    </source>
</evidence>
<feature type="transmembrane region" description="Helical" evidence="6">
    <location>
        <begin position="121"/>
        <end position="139"/>
    </location>
</feature>
<dbReference type="SUPFAM" id="SSF81321">
    <property type="entry name" value="Family A G protein-coupled receptor-like"/>
    <property type="match status" value="1"/>
</dbReference>
<keyword evidence="3 6" id="KW-1133">Transmembrane helix</keyword>
<evidence type="ECO:0000256" key="5">
    <source>
        <dbReference type="SAM" id="MobiDB-lite"/>
    </source>
</evidence>
<dbReference type="Proteomes" id="UP001208570">
    <property type="component" value="Unassembled WGS sequence"/>
</dbReference>
<dbReference type="PRINTS" id="PR00237">
    <property type="entry name" value="GPCRRHODOPSN"/>
</dbReference>
<feature type="transmembrane region" description="Helical" evidence="6">
    <location>
        <begin position="222"/>
        <end position="240"/>
    </location>
</feature>
<dbReference type="AlphaFoldDB" id="A0AAD9NB21"/>
<dbReference type="InterPro" id="IPR017452">
    <property type="entry name" value="GPCR_Rhodpsn_7TM"/>
</dbReference>
<dbReference type="PANTHER" id="PTHR46641:SF2">
    <property type="entry name" value="FMRFAMIDE RECEPTOR"/>
    <property type="match status" value="1"/>
</dbReference>
<dbReference type="CDD" id="cd14978">
    <property type="entry name" value="7tmA_FMRFamide_R-like"/>
    <property type="match status" value="1"/>
</dbReference>
<sequence>MEITLSPFEVAIAAANVSADADNVTSVAPYKMFYENARFVTGLICYPIMCLLGLCGNVFILLVFSQKTMHTSTNIFLSALAVSDIIKLLNDFLYFLTILLLETSPDVGNQWFGYLYPYAHYFFNTAVCVSAWLTVSVALERYILVCHPARSKTWTSIPRAKLISALCFVTMMMAGIPHALRYRTIKKVVVEDGVNVTRLDVVLTDLWRNQRFVLGYNWLQSLLRSMIPLVVLVITSSFIINALRRTRANKRMASRNKITIMLIIVIIFFLVCIIPDAVMSGFFNFGYVESDDYLVKGVREITDMLLGINAAINYVLYMTFNKIFREQFMVFFCRRCADAAKKKEEQRYRRLSEGRHLANGAPPKTNAAGPAAPAAGAASTGIRNAETHV</sequence>
<dbReference type="PROSITE" id="PS50262">
    <property type="entry name" value="G_PROTEIN_RECEP_F1_2"/>
    <property type="match status" value="1"/>
</dbReference>
<dbReference type="Gene3D" id="1.20.1070.10">
    <property type="entry name" value="Rhodopsin 7-helix transmembrane proteins"/>
    <property type="match status" value="1"/>
</dbReference>
<dbReference type="InterPro" id="IPR000276">
    <property type="entry name" value="GPCR_Rhodpsn"/>
</dbReference>
<evidence type="ECO:0000259" key="7">
    <source>
        <dbReference type="PROSITE" id="PS50262"/>
    </source>
</evidence>
<dbReference type="Pfam" id="PF00001">
    <property type="entry name" value="7tm_1"/>
    <property type="match status" value="1"/>
</dbReference>
<feature type="transmembrane region" description="Helical" evidence="6">
    <location>
        <begin position="160"/>
        <end position="180"/>
    </location>
</feature>
<proteinExistence type="predicted"/>
<feature type="compositionally biased region" description="Low complexity" evidence="5">
    <location>
        <begin position="358"/>
        <end position="381"/>
    </location>
</feature>
<accession>A0AAD9NB21</accession>
<name>A0AAD9NB21_9ANNE</name>
<dbReference type="InterPro" id="IPR052954">
    <property type="entry name" value="GPCR-Ligand_Int"/>
</dbReference>
<comment type="subcellular location">
    <subcellularLocation>
        <location evidence="1">Membrane</location>
    </subcellularLocation>
</comment>
<evidence type="ECO:0000313" key="9">
    <source>
        <dbReference type="Proteomes" id="UP001208570"/>
    </source>
</evidence>
<feature type="region of interest" description="Disordered" evidence="5">
    <location>
        <begin position="352"/>
        <end position="389"/>
    </location>
</feature>
<feature type="domain" description="G-protein coupled receptors family 1 profile" evidence="7">
    <location>
        <begin position="56"/>
        <end position="317"/>
    </location>
</feature>
<keyword evidence="9" id="KW-1185">Reference proteome</keyword>
<dbReference type="GO" id="GO:0004930">
    <property type="term" value="F:G protein-coupled receptor activity"/>
    <property type="evidence" value="ECO:0007669"/>
    <property type="project" value="InterPro"/>
</dbReference>
<evidence type="ECO:0000256" key="4">
    <source>
        <dbReference type="ARBA" id="ARBA00023136"/>
    </source>
</evidence>
<dbReference type="PANTHER" id="PTHR46641">
    <property type="entry name" value="FMRFAMIDE RECEPTOR-RELATED"/>
    <property type="match status" value="1"/>
</dbReference>
<feature type="transmembrane region" description="Helical" evidence="6">
    <location>
        <begin position="76"/>
        <end position="101"/>
    </location>
</feature>
<keyword evidence="4 6" id="KW-0472">Membrane</keyword>
<gene>
    <name evidence="8" type="ORF">LSH36_113g00021</name>
</gene>
<dbReference type="EMBL" id="JAODUP010000113">
    <property type="protein sequence ID" value="KAK2161621.1"/>
    <property type="molecule type" value="Genomic_DNA"/>
</dbReference>
<feature type="transmembrane region" description="Helical" evidence="6">
    <location>
        <begin position="260"/>
        <end position="285"/>
    </location>
</feature>
<evidence type="ECO:0000256" key="3">
    <source>
        <dbReference type="ARBA" id="ARBA00022989"/>
    </source>
</evidence>
<protein>
    <recommendedName>
        <fullName evidence="7">G-protein coupled receptors family 1 profile domain-containing protein</fullName>
    </recommendedName>
</protein>
<feature type="transmembrane region" description="Helical" evidence="6">
    <location>
        <begin position="39"/>
        <end position="64"/>
    </location>
</feature>
<evidence type="ECO:0000256" key="6">
    <source>
        <dbReference type="SAM" id="Phobius"/>
    </source>
</evidence>
<keyword evidence="2 6" id="KW-0812">Transmembrane</keyword>
<comment type="caution">
    <text evidence="8">The sequence shown here is derived from an EMBL/GenBank/DDBJ whole genome shotgun (WGS) entry which is preliminary data.</text>
</comment>
<reference evidence="8" key="1">
    <citation type="journal article" date="2023" name="Mol. Biol. Evol.">
        <title>Third-Generation Sequencing Reveals the Adaptive Role of the Epigenome in Three Deep-Sea Polychaetes.</title>
        <authorList>
            <person name="Perez M."/>
            <person name="Aroh O."/>
            <person name="Sun Y."/>
            <person name="Lan Y."/>
            <person name="Juniper S.K."/>
            <person name="Young C.R."/>
            <person name="Angers B."/>
            <person name="Qian P.Y."/>
        </authorList>
    </citation>
    <scope>NUCLEOTIDE SEQUENCE</scope>
    <source>
        <strain evidence="8">P08H-3</strain>
    </source>
</reference>
<evidence type="ECO:0000256" key="2">
    <source>
        <dbReference type="ARBA" id="ARBA00022692"/>
    </source>
</evidence>
<evidence type="ECO:0000313" key="8">
    <source>
        <dbReference type="EMBL" id="KAK2161621.1"/>
    </source>
</evidence>
<feature type="transmembrane region" description="Helical" evidence="6">
    <location>
        <begin position="305"/>
        <end position="324"/>
    </location>
</feature>
<organism evidence="8 9">
    <name type="scientific">Paralvinella palmiformis</name>
    <dbReference type="NCBI Taxonomy" id="53620"/>
    <lineage>
        <taxon>Eukaryota</taxon>
        <taxon>Metazoa</taxon>
        <taxon>Spiralia</taxon>
        <taxon>Lophotrochozoa</taxon>
        <taxon>Annelida</taxon>
        <taxon>Polychaeta</taxon>
        <taxon>Sedentaria</taxon>
        <taxon>Canalipalpata</taxon>
        <taxon>Terebellida</taxon>
        <taxon>Terebelliformia</taxon>
        <taxon>Alvinellidae</taxon>
        <taxon>Paralvinella</taxon>
    </lineage>
</organism>
<dbReference type="GO" id="GO:0016020">
    <property type="term" value="C:membrane"/>
    <property type="evidence" value="ECO:0007669"/>
    <property type="project" value="UniProtKB-SubCell"/>
</dbReference>